<dbReference type="AlphaFoldDB" id="A0A1G9X7R9"/>
<organism evidence="1 2">
    <name type="scientific">Dendrosporobacter quercicolus</name>
    <dbReference type="NCBI Taxonomy" id="146817"/>
    <lineage>
        <taxon>Bacteria</taxon>
        <taxon>Bacillati</taxon>
        <taxon>Bacillota</taxon>
        <taxon>Negativicutes</taxon>
        <taxon>Selenomonadales</taxon>
        <taxon>Sporomusaceae</taxon>
        <taxon>Dendrosporobacter</taxon>
    </lineage>
</organism>
<evidence type="ECO:0000313" key="2">
    <source>
        <dbReference type="Proteomes" id="UP000214880"/>
    </source>
</evidence>
<dbReference type="STRING" id="146817.SAMN04488502_10914"/>
<dbReference type="RefSeq" id="WP_092074384.1">
    <property type="nucleotide sequence ID" value="NZ_FNHB01000009.1"/>
</dbReference>
<sequence>MEEKIVALISIGQSPRRDLTGDFENTCGTDFRFLDIGALDNLSMAQIAGLAPKAGEAGLITKLRNGRVSYVAHAKIQHYIEQALNKAVENGAKQAVVACTGEFSCQHPQLSVIIPNQVLASEVAGILKQGDKLAVLVPMPGQVGEATLRWEKRGFSVSKTIVANPFVNQQVLLDAICRDPIIQSTQALIADCFGFTIAFFNQAVQVYDKPIFLSRKLIGNRLLSGD</sequence>
<evidence type="ECO:0000313" key="1">
    <source>
        <dbReference type="EMBL" id="SDM92812.1"/>
    </source>
</evidence>
<keyword evidence="2" id="KW-1185">Reference proteome</keyword>
<proteinExistence type="predicted"/>
<dbReference type="Pfam" id="PF07302">
    <property type="entry name" value="AroM"/>
    <property type="match status" value="1"/>
</dbReference>
<dbReference type="Proteomes" id="UP000214880">
    <property type="component" value="Unassembled WGS sequence"/>
</dbReference>
<protein>
    <submittedName>
        <fullName evidence="1">AroM protein</fullName>
    </submittedName>
</protein>
<gene>
    <name evidence="1" type="ORF">SAMN04488502_10914</name>
</gene>
<dbReference type="OrthoDB" id="9798683at2"/>
<accession>A0A1G9X7R9</accession>
<dbReference type="EMBL" id="FNHB01000009">
    <property type="protein sequence ID" value="SDM92812.1"/>
    <property type="molecule type" value="Genomic_DNA"/>
</dbReference>
<dbReference type="InterPro" id="IPR010843">
    <property type="entry name" value="Uncharacterised_AroM"/>
</dbReference>
<reference evidence="1 2" key="1">
    <citation type="submission" date="2016-10" db="EMBL/GenBank/DDBJ databases">
        <authorList>
            <person name="de Groot N.N."/>
        </authorList>
    </citation>
    <scope>NUCLEOTIDE SEQUENCE [LARGE SCALE GENOMIC DNA]</scope>
    <source>
        <strain evidence="1 2">DSM 1736</strain>
    </source>
</reference>
<name>A0A1G9X7R9_9FIRM</name>